<keyword evidence="5" id="KW-0732">Signal</keyword>
<name>A0A0Q9ZXS2_9GAMM</name>
<comment type="subunit">
    <text evidence="3">Homotetramer.</text>
</comment>
<dbReference type="InterPro" id="IPR015424">
    <property type="entry name" value="PyrdxlP-dep_Trfase"/>
</dbReference>
<keyword evidence="4" id="KW-0663">Pyridoxal phosphate</keyword>
<dbReference type="GO" id="GO:0006545">
    <property type="term" value="P:glycine biosynthetic process"/>
    <property type="evidence" value="ECO:0007669"/>
    <property type="project" value="TreeGrafter"/>
</dbReference>
<dbReference type="Proteomes" id="UP000051802">
    <property type="component" value="Unassembled WGS sequence"/>
</dbReference>
<dbReference type="InterPro" id="IPR001597">
    <property type="entry name" value="ArAA_b-elim_lyase/Thr_aldolase"/>
</dbReference>
<feature type="signal peptide" evidence="5">
    <location>
        <begin position="1"/>
        <end position="27"/>
    </location>
</feature>
<proteinExistence type="inferred from homology"/>
<evidence type="ECO:0000256" key="2">
    <source>
        <dbReference type="ARBA" id="ARBA00006966"/>
    </source>
</evidence>
<evidence type="ECO:0000313" key="7">
    <source>
        <dbReference type="EMBL" id="KRG37685.1"/>
    </source>
</evidence>
<comment type="cofactor">
    <cofactor evidence="1">
        <name>pyridoxal 5'-phosphate</name>
        <dbReference type="ChEBI" id="CHEBI:597326"/>
    </cofactor>
</comment>
<dbReference type="InterPro" id="IPR006311">
    <property type="entry name" value="TAT_signal"/>
</dbReference>
<evidence type="ECO:0000256" key="1">
    <source>
        <dbReference type="ARBA" id="ARBA00001933"/>
    </source>
</evidence>
<dbReference type="PROSITE" id="PS51318">
    <property type="entry name" value="TAT"/>
    <property type="match status" value="1"/>
</dbReference>
<feature type="domain" description="Aromatic amino acid beta-eliminating lyase/threonine aldolase" evidence="6">
    <location>
        <begin position="48"/>
        <end position="306"/>
    </location>
</feature>
<dbReference type="PANTHER" id="PTHR48097:SF9">
    <property type="entry name" value="L-THREONINE ALDOLASE"/>
    <property type="match status" value="1"/>
</dbReference>
<protein>
    <recommendedName>
        <fullName evidence="6">Aromatic amino acid beta-eliminating lyase/threonine aldolase domain-containing protein</fullName>
    </recommendedName>
</protein>
<dbReference type="SUPFAM" id="SSF53383">
    <property type="entry name" value="PLP-dependent transferases"/>
    <property type="match status" value="1"/>
</dbReference>
<dbReference type="InterPro" id="IPR015421">
    <property type="entry name" value="PyrdxlP-dep_Trfase_major"/>
</dbReference>
<dbReference type="GO" id="GO:0005829">
    <property type="term" value="C:cytosol"/>
    <property type="evidence" value="ECO:0007669"/>
    <property type="project" value="TreeGrafter"/>
</dbReference>
<evidence type="ECO:0000313" key="8">
    <source>
        <dbReference type="Proteomes" id="UP000051802"/>
    </source>
</evidence>
<comment type="caution">
    <text evidence="7">The sequence shown here is derived from an EMBL/GenBank/DDBJ whole genome shotgun (WGS) entry which is preliminary data.</text>
</comment>
<dbReference type="GO" id="GO:0006567">
    <property type="term" value="P:L-threonine catabolic process"/>
    <property type="evidence" value="ECO:0007669"/>
    <property type="project" value="TreeGrafter"/>
</dbReference>
<dbReference type="PANTHER" id="PTHR48097">
    <property type="entry name" value="L-THREONINE ALDOLASE-RELATED"/>
    <property type="match status" value="1"/>
</dbReference>
<evidence type="ECO:0000256" key="5">
    <source>
        <dbReference type="SAM" id="SignalP"/>
    </source>
</evidence>
<evidence type="ECO:0000256" key="4">
    <source>
        <dbReference type="ARBA" id="ARBA00022898"/>
    </source>
</evidence>
<evidence type="ECO:0000259" key="6">
    <source>
        <dbReference type="Pfam" id="PF01212"/>
    </source>
</evidence>
<accession>A0A0Q9ZXS2</accession>
<reference evidence="7 8" key="1">
    <citation type="submission" date="2015-10" db="EMBL/GenBank/DDBJ databases">
        <title>Genome sequencing and analysis of members of genus Stenotrophomonas.</title>
        <authorList>
            <person name="Patil P.P."/>
            <person name="Midha S."/>
            <person name="Patil P.B."/>
        </authorList>
    </citation>
    <scope>NUCLEOTIDE SEQUENCE [LARGE SCALE GENOMIC DNA]</scope>
    <source>
        <strain evidence="7 8">JCM 16536</strain>
    </source>
</reference>
<dbReference type="EMBL" id="LLXU01000131">
    <property type="protein sequence ID" value="KRG37685.1"/>
    <property type="molecule type" value="Genomic_DNA"/>
</dbReference>
<dbReference type="Gene3D" id="3.40.640.10">
    <property type="entry name" value="Type I PLP-dependent aspartate aminotransferase-like (Major domain)"/>
    <property type="match status" value="1"/>
</dbReference>
<feature type="chain" id="PRO_5006389994" description="Aromatic amino acid beta-eliminating lyase/threonine aldolase domain-containing protein" evidence="5">
    <location>
        <begin position="28"/>
        <end position="382"/>
    </location>
</feature>
<dbReference type="RefSeq" id="WP_057649173.1">
    <property type="nucleotide sequence ID" value="NZ_LLXU01000131.1"/>
</dbReference>
<dbReference type="AlphaFoldDB" id="A0A0Q9ZXS2"/>
<sequence length="382" mass="40745">MDRRSFLATSGLAAALPALGASAPAFAAETAASNVDFLTDGLGLTPSQYAAELSKLTATRDFEADYYSLGGTIEDIEHAFARRLGKPAAIYLPTGTLANHLAVRALAGEHRRVLVQAESHLYNDSGDCTSVLSALNLVPLDSNNAALPLESVRSEVARAAGGRVPMRIGAISLESPVRRLGHRYVPWEDVRALCEYARGEGIGLHLDGARLFNLPQHTGHDVRAYAALFDTVYVSLWKHFNAASGAILAGESALIEPLRPQRRMFGGGLPHAWPLAAPALNYLEGYEAQYARAWQAAEQLFALLKADGRLRIERLPEGTSSVLLFLPEGTDGDAWARRSQAQGVHVAAPPPGGNAMLQVNGTLLRKLPKVVADVLLGALGHG</sequence>
<dbReference type="GO" id="GO:0008732">
    <property type="term" value="F:L-allo-threonine aldolase activity"/>
    <property type="evidence" value="ECO:0007669"/>
    <property type="project" value="TreeGrafter"/>
</dbReference>
<gene>
    <name evidence="7" type="ORF">ARC20_01985</name>
</gene>
<comment type="similarity">
    <text evidence="2">Belongs to the threonine aldolase family.</text>
</comment>
<organism evidence="7 8">
    <name type="scientific">Stenotrophomonas panacihumi</name>
    <dbReference type="NCBI Taxonomy" id="676599"/>
    <lineage>
        <taxon>Bacteria</taxon>
        <taxon>Pseudomonadati</taxon>
        <taxon>Pseudomonadota</taxon>
        <taxon>Gammaproteobacteria</taxon>
        <taxon>Lysobacterales</taxon>
        <taxon>Lysobacteraceae</taxon>
        <taxon>Stenotrophomonas</taxon>
    </lineage>
</organism>
<dbReference type="Pfam" id="PF01212">
    <property type="entry name" value="Beta_elim_lyase"/>
    <property type="match status" value="1"/>
</dbReference>
<dbReference type="STRING" id="676599.ARC20_01985"/>
<keyword evidence="8" id="KW-1185">Reference proteome</keyword>
<evidence type="ECO:0000256" key="3">
    <source>
        <dbReference type="ARBA" id="ARBA00011881"/>
    </source>
</evidence>